<dbReference type="AlphaFoldDB" id="A0A3P7NUV1"/>
<evidence type="ECO:0000313" key="3">
    <source>
        <dbReference type="Proteomes" id="UP000281553"/>
    </source>
</evidence>
<accession>A0A3P7NUV1</accession>
<evidence type="ECO:0000256" key="1">
    <source>
        <dbReference type="SAM" id="MobiDB-lite"/>
    </source>
</evidence>
<name>A0A3P7NUV1_DIBLA</name>
<organism evidence="2 3">
    <name type="scientific">Dibothriocephalus latus</name>
    <name type="common">Fish tapeworm</name>
    <name type="synonym">Diphyllobothrium latum</name>
    <dbReference type="NCBI Taxonomy" id="60516"/>
    <lineage>
        <taxon>Eukaryota</taxon>
        <taxon>Metazoa</taxon>
        <taxon>Spiralia</taxon>
        <taxon>Lophotrochozoa</taxon>
        <taxon>Platyhelminthes</taxon>
        <taxon>Cestoda</taxon>
        <taxon>Eucestoda</taxon>
        <taxon>Diphyllobothriidea</taxon>
        <taxon>Diphyllobothriidae</taxon>
        <taxon>Dibothriocephalus</taxon>
    </lineage>
</organism>
<protein>
    <submittedName>
        <fullName evidence="2">Uncharacterized protein</fullName>
    </submittedName>
</protein>
<dbReference type="EMBL" id="UYRU01090940">
    <property type="protein sequence ID" value="VDN37457.1"/>
    <property type="molecule type" value="Genomic_DNA"/>
</dbReference>
<gene>
    <name evidence="2" type="ORF">DILT_LOCUS17324</name>
</gene>
<sequence>MDPTTTGPSPPTPPTLGYDSRLGEPTVYAPVNPATRIHQGKASIAYAEFPAAQTAATVPPRKNK</sequence>
<dbReference type="Proteomes" id="UP000281553">
    <property type="component" value="Unassembled WGS sequence"/>
</dbReference>
<proteinExistence type="predicted"/>
<dbReference type="OrthoDB" id="10689428at2759"/>
<feature type="non-terminal residue" evidence="2">
    <location>
        <position position="64"/>
    </location>
</feature>
<evidence type="ECO:0000313" key="2">
    <source>
        <dbReference type="EMBL" id="VDN37457.1"/>
    </source>
</evidence>
<reference evidence="2 3" key="1">
    <citation type="submission" date="2018-11" db="EMBL/GenBank/DDBJ databases">
        <authorList>
            <consortium name="Pathogen Informatics"/>
        </authorList>
    </citation>
    <scope>NUCLEOTIDE SEQUENCE [LARGE SCALE GENOMIC DNA]</scope>
</reference>
<feature type="region of interest" description="Disordered" evidence="1">
    <location>
        <begin position="1"/>
        <end position="24"/>
    </location>
</feature>
<keyword evidence="3" id="KW-1185">Reference proteome</keyword>